<dbReference type="Proteomes" id="UP000254437">
    <property type="component" value="Unassembled WGS sequence"/>
</dbReference>
<evidence type="ECO:0000313" key="3">
    <source>
        <dbReference type="Proteomes" id="UP000254437"/>
    </source>
</evidence>
<evidence type="ECO:0000313" key="2">
    <source>
        <dbReference type="EMBL" id="STZ55937.1"/>
    </source>
</evidence>
<accession>A0A378T727</accession>
<evidence type="ECO:0000256" key="1">
    <source>
        <dbReference type="SAM" id="MobiDB-lite"/>
    </source>
</evidence>
<sequence>MIELLGDLDNSALNVSGSLKAEAKASGDGGFIETSASKVTIDKNATITTNAQDGKTGTWVLDPTDFVVAKTGGDLTGDEVGQRLNSTNIQLHTINSNDGKNTNGKGDIIINDEISWDKNTLTLKAHHDIHINANLNGTGTAKLALEYGQGSSDGRYKAMVDGKETTLDNDYYLDKNTPLKDRTVKVNLPEGKNFSVKKGSDGETLVFDVIHKMPDIVKNADGDWESKFTTHNIAFGKDMDVGFTKNYDGFAGWQLPEEYNTKSGNNYISVWQPPESYEWGRVAGLGHTVNNLTLRSKGEQTNTGLFQQLYLGYIRDIGATNINVVAYNLKRVNYKIGGLVGEADNILNSYATGKVFNVWNNYGFTGGLSGVGYNISNSYAAVSVDSTGYSSSVGGLSGYAINISNSYATGDVSHQGNLTQAGGLMGRGQSISNSYATGDVSSAGEENSTGGLAGSGQSISNSYATGDVSSAGANANTGGLVGSGYNISNSYANNTSIKATGKDSAMGGLIGNYPYNSGTGSNDSFFNQDKHPTLPAIGKYAYGADKSKIVNVTGKTDSELKQKSTFTDAGWDFDKVWYMNDGSMPKLRAFAQTLTVNPTPTPPTAQTTAGVKAPDLSKTYDGKAITSVDDLKKLDGWKDNFDADGLTTGDSVESIFKAGTLTIDETKGDWKGAKDVKEGGYELYPTGTLKDEYQQKYIIEWNKGTLTINPAKLTITAMNNIKPEGDSNPDVSRIGVVVQGLVEGESISDVNLSYSDDKKWQGDISIIRVGEPVFSNGKASNYEITKNHGKLLTVQREYDLKHLENKSEKEVDEIRNLLNSVENEMLLAHAVYGSDSAKKGDADRFYEVWEVKDNQTGIITKELHKLGFENEPKDGTKTYTKKYELLGRGLDYSDGEVRKGDDVYRDGFFSAEYPNGLAMGVYKDTHQDKYFIVFRGTDTGKALSPHDSDGGTNLTQGAGKLPLQYQRAREVVQELIEKYPNRDYTIIGHSLGGGLASFSSIQQNKQIPTVVFNQAQLHENNIPGAVDYMKPYKFTLQYGHELSRYARETFGQVNSYIFDYDILQFGDAANNAYIGNVHKTEWLPHIGNVGESLFGDTRTNDHLMPHVIKTQRLANIVAQNNEITANCQKDCVKLQEHQWTPPAQLKEIDTNRPTKYQKERDNIQRDIAERERKGKDTEKQHNNLAKVTQKLEQAEVTSGKITVVRGNDSWEVGKNGFLDFKFGDVISTENKKATIYFPDGSWIELDKNSSIRIEIDTTSKRPMADQISLIKGKILRKGNKKPE</sequence>
<dbReference type="GO" id="GO:0006629">
    <property type="term" value="P:lipid metabolic process"/>
    <property type="evidence" value="ECO:0007669"/>
    <property type="project" value="InterPro"/>
</dbReference>
<proteinExistence type="predicted"/>
<protein>
    <submittedName>
        <fullName evidence="2">The GLUG motif</fullName>
    </submittedName>
</protein>
<gene>
    <name evidence="2" type="ORF">NCTC10359_00537</name>
</gene>
<organism evidence="2 3">
    <name type="scientific">Moraxella lacunata</name>
    <dbReference type="NCBI Taxonomy" id="477"/>
    <lineage>
        <taxon>Bacteria</taxon>
        <taxon>Pseudomonadati</taxon>
        <taxon>Pseudomonadota</taxon>
        <taxon>Gammaproteobacteria</taxon>
        <taxon>Moraxellales</taxon>
        <taxon>Moraxellaceae</taxon>
        <taxon>Moraxella</taxon>
    </lineage>
</organism>
<reference evidence="2 3" key="1">
    <citation type="submission" date="2018-06" db="EMBL/GenBank/DDBJ databases">
        <authorList>
            <consortium name="Pathogen Informatics"/>
            <person name="Doyle S."/>
        </authorList>
    </citation>
    <scope>NUCLEOTIDE SEQUENCE [LARGE SCALE GENOMIC DNA]</scope>
    <source>
        <strain evidence="2 3">NCTC10359</strain>
    </source>
</reference>
<dbReference type="Gene3D" id="2.160.20.110">
    <property type="match status" value="1"/>
</dbReference>
<dbReference type="InterPro" id="IPR029058">
    <property type="entry name" value="AB_hydrolase_fold"/>
</dbReference>
<dbReference type="Pfam" id="PF26363">
    <property type="entry name" value="Phospholipase-like"/>
    <property type="match status" value="1"/>
</dbReference>
<dbReference type="SUPFAM" id="SSF53474">
    <property type="entry name" value="alpha/beta-Hydrolases"/>
    <property type="match status" value="1"/>
</dbReference>
<name>A0A378T727_MORLA</name>
<dbReference type="EMBL" id="UGQU01000001">
    <property type="protein sequence ID" value="STZ55937.1"/>
    <property type="molecule type" value="Genomic_DNA"/>
</dbReference>
<dbReference type="Gene3D" id="3.40.50.1820">
    <property type="entry name" value="alpha/beta hydrolase"/>
    <property type="match status" value="1"/>
</dbReference>
<feature type="region of interest" description="Disordered" evidence="1">
    <location>
        <begin position="1156"/>
        <end position="1179"/>
    </location>
</feature>